<reference evidence="1" key="1">
    <citation type="submission" date="2021-02" db="EMBL/GenBank/DDBJ databases">
        <authorList>
            <person name="Han P."/>
        </authorList>
    </citation>
    <scope>NUCLEOTIDE SEQUENCE</scope>
    <source>
        <strain evidence="1">Candidatus Nitrosotenuis uzonensis 5A</strain>
    </source>
</reference>
<dbReference type="Gene3D" id="2.40.50.140">
    <property type="entry name" value="Nucleic acid-binding proteins"/>
    <property type="match status" value="1"/>
</dbReference>
<evidence type="ECO:0000313" key="2">
    <source>
        <dbReference type="Proteomes" id="UP000655759"/>
    </source>
</evidence>
<accession>A0A812F402</accession>
<dbReference type="RefSeq" id="WP_205100200.1">
    <property type="nucleotide sequence ID" value="NZ_CAJNAQ010000005.1"/>
</dbReference>
<evidence type="ECO:0008006" key="3">
    <source>
        <dbReference type="Google" id="ProtNLM"/>
    </source>
</evidence>
<dbReference type="InterPro" id="IPR012340">
    <property type="entry name" value="NA-bd_OB-fold"/>
</dbReference>
<dbReference type="Proteomes" id="UP000655759">
    <property type="component" value="Unassembled WGS sequence"/>
</dbReference>
<dbReference type="PANTHER" id="PTHR12150">
    <property type="entry name" value="CLASS IV SAM-BINDING METHYLTRANSFERASE-RELATED"/>
    <property type="match status" value="1"/>
</dbReference>
<dbReference type="SUPFAM" id="SSF75217">
    <property type="entry name" value="alpha/beta knot"/>
    <property type="match status" value="1"/>
</dbReference>
<name>A0A812F402_9ARCH</name>
<dbReference type="Gene3D" id="3.40.1280.10">
    <property type="match status" value="1"/>
</dbReference>
<dbReference type="InterPro" id="IPR029026">
    <property type="entry name" value="tRNA_m1G_MTases_N"/>
</dbReference>
<dbReference type="InterPro" id="IPR029028">
    <property type="entry name" value="Alpha/beta_knot_MTases"/>
</dbReference>
<sequence length="271" mass="31046">MNLSVAIPDSSLKDETTKLDKSRKISIIARACAIFKVNTIFIYDEGKGNEQDRFLLATILKYLETPQYLRRALFPKMDDLKYAGILHPLQIPHHSLSADVKSLKESDLREAAIVHYKGKKFLDIGIHKLIPYYGREHEKKRITVQIKSTEPVVTVKEISEFHIKEYWGYKVKERPNLMNILEEWKGNIILTSRKGKDATLGQIQEYAKSDKPLLLVFGAPDRGLYDILGKKINEIQNTRVLNFFPNQATATIRLEEAMLGIMSILNFANSN</sequence>
<dbReference type="InterPro" id="IPR003750">
    <property type="entry name" value="Put_MeTrfase-C9orf114-like"/>
</dbReference>
<organism evidence="1 2">
    <name type="scientific">Candidatus Nitrosotenuis uzonensis</name>
    <dbReference type="NCBI Taxonomy" id="1407055"/>
    <lineage>
        <taxon>Archaea</taxon>
        <taxon>Nitrososphaerota</taxon>
        <taxon>Candidatus Nitrosotenuis</taxon>
    </lineage>
</organism>
<gene>
    <name evidence="1" type="ORF">NUZ5A_50959</name>
</gene>
<dbReference type="EMBL" id="CAJNAQ010000005">
    <property type="protein sequence ID" value="CAE6499954.1"/>
    <property type="molecule type" value="Genomic_DNA"/>
</dbReference>
<dbReference type="PANTHER" id="PTHR12150:SF13">
    <property type="entry name" value="METHYLTRANSFERASE C9ORF114-RELATED"/>
    <property type="match status" value="1"/>
</dbReference>
<protein>
    <recommendedName>
        <fullName evidence="3">RNA methyltransferase</fullName>
    </recommendedName>
</protein>
<dbReference type="CDD" id="cd18086">
    <property type="entry name" value="HsC9orf114-like"/>
    <property type="match status" value="1"/>
</dbReference>
<proteinExistence type="predicted"/>
<evidence type="ECO:0000313" key="1">
    <source>
        <dbReference type="EMBL" id="CAE6499954.1"/>
    </source>
</evidence>
<comment type="caution">
    <text evidence="1">The sequence shown here is derived from an EMBL/GenBank/DDBJ whole genome shotgun (WGS) entry which is preliminary data.</text>
</comment>
<dbReference type="Pfam" id="PF02598">
    <property type="entry name" value="Methyltrn_RNA_3"/>
    <property type="match status" value="1"/>
</dbReference>
<dbReference type="AlphaFoldDB" id="A0A812F402"/>